<evidence type="ECO:0000256" key="3">
    <source>
        <dbReference type="ARBA" id="ARBA00012438"/>
    </source>
</evidence>
<dbReference type="InterPro" id="IPR003594">
    <property type="entry name" value="HATPase_dom"/>
</dbReference>
<dbReference type="InterPro" id="IPR003660">
    <property type="entry name" value="HAMP_dom"/>
</dbReference>
<keyword evidence="12" id="KW-0812">Transmembrane</keyword>
<dbReference type="GO" id="GO:0000155">
    <property type="term" value="F:phosphorelay sensor kinase activity"/>
    <property type="evidence" value="ECO:0007669"/>
    <property type="project" value="InterPro"/>
</dbReference>
<dbReference type="Pfam" id="PF06580">
    <property type="entry name" value="His_kinase"/>
    <property type="match status" value="1"/>
</dbReference>
<evidence type="ECO:0000313" key="16">
    <source>
        <dbReference type="Proteomes" id="UP000502248"/>
    </source>
</evidence>
<feature type="domain" description="Histidine kinase" evidence="13">
    <location>
        <begin position="496"/>
        <end position="596"/>
    </location>
</feature>
<dbReference type="SUPFAM" id="SSF55874">
    <property type="entry name" value="ATPase domain of HSP90 chaperone/DNA topoisomerase II/histidine kinase"/>
    <property type="match status" value="1"/>
</dbReference>
<dbReference type="CDD" id="cd12087">
    <property type="entry name" value="TM_EGFR-like"/>
    <property type="match status" value="1"/>
</dbReference>
<evidence type="ECO:0000256" key="12">
    <source>
        <dbReference type="SAM" id="Phobius"/>
    </source>
</evidence>
<dbReference type="PROSITE" id="PS50109">
    <property type="entry name" value="HIS_KIN"/>
    <property type="match status" value="1"/>
</dbReference>
<keyword evidence="12" id="KW-1133">Transmembrane helix</keyword>
<feature type="transmembrane region" description="Helical" evidence="12">
    <location>
        <begin position="18"/>
        <end position="40"/>
    </location>
</feature>
<dbReference type="InterPro" id="IPR010559">
    <property type="entry name" value="Sig_transdc_His_kin_internal"/>
</dbReference>
<evidence type="ECO:0000256" key="9">
    <source>
        <dbReference type="ARBA" id="ARBA00022840"/>
    </source>
</evidence>
<keyword evidence="8 15" id="KW-0418">Kinase</keyword>
<dbReference type="Gene3D" id="1.10.8.500">
    <property type="entry name" value="HAMP domain in histidine kinase"/>
    <property type="match status" value="1"/>
</dbReference>
<dbReference type="SMART" id="SM00387">
    <property type="entry name" value="HATPase_c"/>
    <property type="match status" value="1"/>
</dbReference>
<evidence type="ECO:0000256" key="5">
    <source>
        <dbReference type="ARBA" id="ARBA00022553"/>
    </source>
</evidence>
<dbReference type="PANTHER" id="PTHR34220">
    <property type="entry name" value="SENSOR HISTIDINE KINASE YPDA"/>
    <property type="match status" value="1"/>
</dbReference>
<dbReference type="InterPro" id="IPR050640">
    <property type="entry name" value="Bact_2-comp_sensor_kinase"/>
</dbReference>
<evidence type="ECO:0000256" key="6">
    <source>
        <dbReference type="ARBA" id="ARBA00022679"/>
    </source>
</evidence>
<dbReference type="Gene3D" id="3.30.565.10">
    <property type="entry name" value="Histidine kinase-like ATPase, C-terminal domain"/>
    <property type="match status" value="1"/>
</dbReference>
<keyword evidence="4" id="KW-1003">Cell membrane</keyword>
<dbReference type="Pfam" id="PF02518">
    <property type="entry name" value="HATPase_c"/>
    <property type="match status" value="1"/>
</dbReference>
<comment type="subcellular location">
    <subcellularLocation>
        <location evidence="2">Cell membrane</location>
        <topology evidence="2">Multi-pass membrane protein</topology>
    </subcellularLocation>
</comment>
<evidence type="ECO:0000256" key="10">
    <source>
        <dbReference type="ARBA" id="ARBA00023012"/>
    </source>
</evidence>
<keyword evidence="10" id="KW-0902">Two-component regulatory system</keyword>
<feature type="transmembrane region" description="Helical" evidence="12">
    <location>
        <begin position="309"/>
        <end position="331"/>
    </location>
</feature>
<comment type="catalytic activity">
    <reaction evidence="1">
        <text>ATP + protein L-histidine = ADP + protein N-phospho-L-histidine.</text>
        <dbReference type="EC" id="2.7.13.3"/>
    </reaction>
</comment>
<name>A0A7Z2ZML6_9BACL</name>
<keyword evidence="6" id="KW-0808">Transferase</keyword>
<proteinExistence type="predicted"/>
<sequence>MHTGSDNWFRNQKIYTKIILIFFPLVVVPLLLLSLLSYTINTDAAIKKTKKNMFDESRLITTRIDTIIANAESFANSAMLDLNKEVKLKTLELKQRQEGDPPMSDDHILRNQIENKLDFAQLIFREVESAIFIDRNQNVYTTDESLIEGTLEGLESSMYRDVENSNGIMKWFPMGLRSFWVMDKQKAVLTVGKKILDTESMDTLGYLFVNVSEKTLSSVYHPVGPAKSNGYYIVDTRGVIISSADESKIMQPVESNKKVEILGQETLLEETSGANGQKILLTAMPFGNSDWKLVNEVDLRELTRETRQVSSIILIVGGICLFLAIVGAVILSRAIAAPIMALAKHVNRIRDENIDRPVEVKSRDEIGILGSGLNIMLGRVNDLLVKVKEEQQLKREYEFALVQNQIKPHFFYNTLDLIYVLCKSGENDEAGKATKALADYYRIALSNGKEIITVREEVRNLQSYLYIQSARYSDLFDFRIDIPNELLNYAIPKLTLQPLVENAIYHGIKEKGSFGHITVSGSVQGDTMLLRVTDDGVGFPRVLLESFTGGKELSESFGLKSVDERMKLYFGDRYGIRIRSEEGKGTEVTVEIPLTDGVSHDV</sequence>
<dbReference type="RefSeq" id="WP_169280501.1">
    <property type="nucleotide sequence ID" value="NZ_CP051680.1"/>
</dbReference>
<gene>
    <name evidence="15" type="ORF">HH215_14145</name>
</gene>
<evidence type="ECO:0000259" key="14">
    <source>
        <dbReference type="PROSITE" id="PS50885"/>
    </source>
</evidence>
<organism evidence="15 16">
    <name type="scientific">Cohnella herbarum</name>
    <dbReference type="NCBI Taxonomy" id="2728023"/>
    <lineage>
        <taxon>Bacteria</taxon>
        <taxon>Bacillati</taxon>
        <taxon>Bacillota</taxon>
        <taxon>Bacilli</taxon>
        <taxon>Bacillales</taxon>
        <taxon>Paenibacillaceae</taxon>
        <taxon>Cohnella</taxon>
    </lineage>
</organism>
<dbReference type="CDD" id="cd06225">
    <property type="entry name" value="HAMP"/>
    <property type="match status" value="1"/>
</dbReference>
<dbReference type="SMART" id="SM00304">
    <property type="entry name" value="HAMP"/>
    <property type="match status" value="1"/>
</dbReference>
<dbReference type="InterPro" id="IPR005467">
    <property type="entry name" value="His_kinase_dom"/>
</dbReference>
<dbReference type="GO" id="GO:0005524">
    <property type="term" value="F:ATP binding"/>
    <property type="evidence" value="ECO:0007669"/>
    <property type="project" value="UniProtKB-KW"/>
</dbReference>
<reference evidence="15 16" key="1">
    <citation type="submission" date="2020-04" db="EMBL/GenBank/DDBJ databases">
        <title>Genome sequencing of novel species.</title>
        <authorList>
            <person name="Heo J."/>
            <person name="Kim S.-J."/>
            <person name="Kim J.-S."/>
            <person name="Hong S.-B."/>
            <person name="Kwon S.-W."/>
        </authorList>
    </citation>
    <scope>NUCLEOTIDE SEQUENCE [LARGE SCALE GENOMIC DNA]</scope>
    <source>
        <strain evidence="15 16">MFER-1</strain>
    </source>
</reference>
<dbReference type="PANTHER" id="PTHR34220:SF7">
    <property type="entry name" value="SENSOR HISTIDINE KINASE YPDA"/>
    <property type="match status" value="1"/>
</dbReference>
<evidence type="ECO:0000256" key="8">
    <source>
        <dbReference type="ARBA" id="ARBA00022777"/>
    </source>
</evidence>
<keyword evidence="16" id="KW-1185">Reference proteome</keyword>
<dbReference type="Gene3D" id="3.30.450.20">
    <property type="entry name" value="PAS domain"/>
    <property type="match status" value="1"/>
</dbReference>
<keyword evidence="7" id="KW-0547">Nucleotide-binding</keyword>
<dbReference type="Proteomes" id="UP000502248">
    <property type="component" value="Chromosome"/>
</dbReference>
<keyword evidence="5" id="KW-0597">Phosphoprotein</keyword>
<keyword evidence="11 12" id="KW-0472">Membrane</keyword>
<dbReference type="AlphaFoldDB" id="A0A7Z2ZML6"/>
<protein>
    <recommendedName>
        <fullName evidence="3">histidine kinase</fullName>
        <ecNumber evidence="3">2.7.13.3</ecNumber>
    </recommendedName>
</protein>
<dbReference type="KEGG" id="cheb:HH215_14145"/>
<evidence type="ECO:0000256" key="2">
    <source>
        <dbReference type="ARBA" id="ARBA00004651"/>
    </source>
</evidence>
<dbReference type="InterPro" id="IPR036890">
    <property type="entry name" value="HATPase_C_sf"/>
</dbReference>
<dbReference type="EC" id="2.7.13.3" evidence="3"/>
<evidence type="ECO:0000259" key="13">
    <source>
        <dbReference type="PROSITE" id="PS50109"/>
    </source>
</evidence>
<keyword evidence="9" id="KW-0067">ATP-binding</keyword>
<evidence type="ECO:0000256" key="11">
    <source>
        <dbReference type="ARBA" id="ARBA00023136"/>
    </source>
</evidence>
<evidence type="ECO:0000313" key="15">
    <source>
        <dbReference type="EMBL" id="QJD84217.1"/>
    </source>
</evidence>
<evidence type="ECO:0000256" key="1">
    <source>
        <dbReference type="ARBA" id="ARBA00000085"/>
    </source>
</evidence>
<dbReference type="Pfam" id="PF00672">
    <property type="entry name" value="HAMP"/>
    <property type="match status" value="1"/>
</dbReference>
<accession>A0A7Z2ZML6</accession>
<dbReference type="GO" id="GO:0005886">
    <property type="term" value="C:plasma membrane"/>
    <property type="evidence" value="ECO:0007669"/>
    <property type="project" value="UniProtKB-SubCell"/>
</dbReference>
<dbReference type="PROSITE" id="PS50885">
    <property type="entry name" value="HAMP"/>
    <property type="match status" value="1"/>
</dbReference>
<dbReference type="SUPFAM" id="SSF158472">
    <property type="entry name" value="HAMP domain-like"/>
    <property type="match status" value="1"/>
</dbReference>
<dbReference type="EMBL" id="CP051680">
    <property type="protein sequence ID" value="QJD84217.1"/>
    <property type="molecule type" value="Genomic_DNA"/>
</dbReference>
<evidence type="ECO:0000256" key="7">
    <source>
        <dbReference type="ARBA" id="ARBA00022741"/>
    </source>
</evidence>
<feature type="domain" description="HAMP" evidence="14">
    <location>
        <begin position="333"/>
        <end position="385"/>
    </location>
</feature>
<evidence type="ECO:0000256" key="4">
    <source>
        <dbReference type="ARBA" id="ARBA00022475"/>
    </source>
</evidence>